<dbReference type="Proteomes" id="UP001175000">
    <property type="component" value="Unassembled WGS sequence"/>
</dbReference>
<evidence type="ECO:0000313" key="2">
    <source>
        <dbReference type="EMBL" id="KAK0633206.1"/>
    </source>
</evidence>
<feature type="signal peptide" evidence="1">
    <location>
        <begin position="1"/>
        <end position="19"/>
    </location>
</feature>
<comment type="caution">
    <text evidence="2">The sequence shown here is derived from an EMBL/GenBank/DDBJ whole genome shotgun (WGS) entry which is preliminary data.</text>
</comment>
<name>A0AA39XGI3_9PEZI</name>
<feature type="chain" id="PRO_5041450944" evidence="1">
    <location>
        <begin position="20"/>
        <end position="197"/>
    </location>
</feature>
<accession>A0AA39XGI3</accession>
<sequence length="197" mass="20460">MIFFCLGTHILSWSRLADGLLTDPENRPRGVGANARREADGETGRSYPACQCGGFSSLHETAAPICPAARPYLSGEGNSTSNVLFLVGGDGGFCLGSVKALAVRGTLGSPCEDLRKGLYVPSNGTMDVICWGLSHMLGSPLTNMQGILSAAPMGSHLLIPPPPPFASSNPTTPRTTDTAAHCLSLSSLGRSPFEPAC</sequence>
<keyword evidence="1" id="KW-0732">Signal</keyword>
<dbReference type="AlphaFoldDB" id="A0AA39XGI3"/>
<gene>
    <name evidence="2" type="ORF">B0T14DRAFT_57401</name>
</gene>
<reference evidence="2" key="1">
    <citation type="submission" date="2023-06" db="EMBL/GenBank/DDBJ databases">
        <title>Genome-scale phylogeny and comparative genomics of the fungal order Sordariales.</title>
        <authorList>
            <consortium name="Lawrence Berkeley National Laboratory"/>
            <person name="Hensen N."/>
            <person name="Bonometti L."/>
            <person name="Westerberg I."/>
            <person name="Brannstrom I.O."/>
            <person name="Guillou S."/>
            <person name="Cros-Aarteil S."/>
            <person name="Calhoun S."/>
            <person name="Haridas S."/>
            <person name="Kuo A."/>
            <person name="Mondo S."/>
            <person name="Pangilinan J."/>
            <person name="Riley R."/>
            <person name="Labutti K."/>
            <person name="Andreopoulos B."/>
            <person name="Lipzen A."/>
            <person name="Chen C."/>
            <person name="Yanf M."/>
            <person name="Daum C."/>
            <person name="Ng V."/>
            <person name="Clum A."/>
            <person name="Steindorff A."/>
            <person name="Ohm R."/>
            <person name="Martin F."/>
            <person name="Silar P."/>
            <person name="Natvig D."/>
            <person name="Lalanne C."/>
            <person name="Gautier V."/>
            <person name="Ament-Velasquez S.L."/>
            <person name="Kruys A."/>
            <person name="Hutchinson M.I."/>
            <person name="Powell A.J."/>
            <person name="Barry K."/>
            <person name="Miller A.N."/>
            <person name="Grigoriev I.V."/>
            <person name="Debuchy R."/>
            <person name="Gladieux P."/>
            <person name="Thoren M.H."/>
            <person name="Johannesson H."/>
        </authorList>
    </citation>
    <scope>NUCLEOTIDE SEQUENCE</scope>
    <source>
        <strain evidence="2">CBS 606.72</strain>
    </source>
</reference>
<organism evidence="2 3">
    <name type="scientific">Immersiella caudata</name>
    <dbReference type="NCBI Taxonomy" id="314043"/>
    <lineage>
        <taxon>Eukaryota</taxon>
        <taxon>Fungi</taxon>
        <taxon>Dikarya</taxon>
        <taxon>Ascomycota</taxon>
        <taxon>Pezizomycotina</taxon>
        <taxon>Sordariomycetes</taxon>
        <taxon>Sordariomycetidae</taxon>
        <taxon>Sordariales</taxon>
        <taxon>Lasiosphaeriaceae</taxon>
        <taxon>Immersiella</taxon>
    </lineage>
</organism>
<evidence type="ECO:0000313" key="3">
    <source>
        <dbReference type="Proteomes" id="UP001175000"/>
    </source>
</evidence>
<evidence type="ECO:0000256" key="1">
    <source>
        <dbReference type="SAM" id="SignalP"/>
    </source>
</evidence>
<keyword evidence="3" id="KW-1185">Reference proteome</keyword>
<protein>
    <submittedName>
        <fullName evidence="2">Uncharacterized protein</fullName>
    </submittedName>
</protein>
<proteinExistence type="predicted"/>
<dbReference type="EMBL" id="JAULSU010000001">
    <property type="protein sequence ID" value="KAK0633206.1"/>
    <property type="molecule type" value="Genomic_DNA"/>
</dbReference>